<dbReference type="AlphaFoldDB" id="A0A3M2ZEF4"/>
<name>A0A3M2ZEF4_PSEYM</name>
<evidence type="ECO:0000313" key="3">
    <source>
        <dbReference type="Proteomes" id="UP000282378"/>
    </source>
</evidence>
<keyword evidence="1" id="KW-0812">Transmembrane</keyword>
<evidence type="ECO:0000313" key="2">
    <source>
        <dbReference type="EMBL" id="RML86674.1"/>
    </source>
</evidence>
<keyword evidence="1" id="KW-1133">Transmembrane helix</keyword>
<comment type="caution">
    <text evidence="2">The sequence shown here is derived from an EMBL/GenBank/DDBJ whole genome shotgun (WGS) entry which is preliminary data.</text>
</comment>
<reference evidence="2 3" key="1">
    <citation type="submission" date="2018-08" db="EMBL/GenBank/DDBJ databases">
        <title>Recombination of ecologically and evolutionarily significant loci maintains genetic cohesion in the Pseudomonas syringae species complex.</title>
        <authorList>
            <person name="Dillon M."/>
            <person name="Thakur S."/>
            <person name="Almeida R.N.D."/>
            <person name="Weir B.S."/>
            <person name="Guttman D.S."/>
        </authorList>
    </citation>
    <scope>NUCLEOTIDE SEQUENCE [LARGE SCALE GENOMIC DNA]</scope>
    <source>
        <strain evidence="2 3">88_10</strain>
    </source>
</reference>
<feature type="transmembrane region" description="Helical" evidence="1">
    <location>
        <begin position="35"/>
        <end position="55"/>
    </location>
</feature>
<gene>
    <name evidence="2" type="ORF">APX70_00307</name>
</gene>
<accession>A0A3M2ZEF4</accession>
<protein>
    <submittedName>
        <fullName evidence="2">Uncharacterized protein</fullName>
    </submittedName>
</protein>
<proteinExistence type="predicted"/>
<sequence length="71" mass="8383">MKVLLPFLQTSRIFEKVSGVIYFDRSLKILITFRYCFNTFSCLSAYYFIATFLTYSSQNHLSVFQHSQIAH</sequence>
<dbReference type="Proteomes" id="UP000282378">
    <property type="component" value="Unassembled WGS sequence"/>
</dbReference>
<organism evidence="2 3">
    <name type="scientific">Pseudomonas syringae pv. maculicola</name>
    <dbReference type="NCBI Taxonomy" id="59511"/>
    <lineage>
        <taxon>Bacteria</taxon>
        <taxon>Pseudomonadati</taxon>
        <taxon>Pseudomonadota</taxon>
        <taxon>Gammaproteobacteria</taxon>
        <taxon>Pseudomonadales</taxon>
        <taxon>Pseudomonadaceae</taxon>
        <taxon>Pseudomonas</taxon>
    </lineage>
</organism>
<evidence type="ECO:0000256" key="1">
    <source>
        <dbReference type="SAM" id="Phobius"/>
    </source>
</evidence>
<keyword evidence="1" id="KW-0472">Membrane</keyword>
<dbReference type="EMBL" id="RBNL01001702">
    <property type="protein sequence ID" value="RML86674.1"/>
    <property type="molecule type" value="Genomic_DNA"/>
</dbReference>